<protein>
    <submittedName>
        <fullName evidence="3">IS3 family transposase</fullName>
    </submittedName>
</protein>
<comment type="function">
    <text evidence="1">Involved in the transposition of the insertion sequence.</text>
</comment>
<dbReference type="InterPro" id="IPR025948">
    <property type="entry name" value="HTH-like_dom"/>
</dbReference>
<evidence type="ECO:0000256" key="1">
    <source>
        <dbReference type="ARBA" id="ARBA00002286"/>
    </source>
</evidence>
<dbReference type="InterPro" id="IPR012337">
    <property type="entry name" value="RNaseH-like_sf"/>
</dbReference>
<dbReference type="PANTHER" id="PTHR46889">
    <property type="entry name" value="TRANSPOSASE INSF FOR INSERTION SEQUENCE IS3B-RELATED"/>
    <property type="match status" value="1"/>
</dbReference>
<dbReference type="SUPFAM" id="SSF53098">
    <property type="entry name" value="Ribonuclease H-like"/>
    <property type="match status" value="1"/>
</dbReference>
<dbReference type="InterPro" id="IPR001584">
    <property type="entry name" value="Integrase_cat-core"/>
</dbReference>
<dbReference type="GO" id="GO:0015074">
    <property type="term" value="P:DNA integration"/>
    <property type="evidence" value="ECO:0007669"/>
    <property type="project" value="InterPro"/>
</dbReference>
<dbReference type="InterPro" id="IPR036397">
    <property type="entry name" value="RNaseH_sf"/>
</dbReference>
<sequence length="296" mass="33651">MDAEKTSNDKRAGHSVALLCRALGVPRSTYYAHRAAESARRVARREEERLVDEIRVLHAGSRGAYGAPRIHAALRRAGRAVNPKRVERLMRKYRIVGITRRRRRGLTRQARRAVFTADLIGRDFTAPRPGMRLVGDMTELVTLEGKLYLATCIDLATREVIGWAMADHHRAELPVVALRMAAGRGGLEDGCIMHTDRGSEYTSDEFRTEIRKLRMRQSMGRVGSCYDNAAAESWFAVLKAEIGTTVWETREAARADVFRYIEIEYNRSRLRRHPEYGYVTPLETRTLLRQDLTPAA</sequence>
<gene>
    <name evidence="3" type="ORF">OG477_43095</name>
</gene>
<dbReference type="Gene3D" id="3.30.420.10">
    <property type="entry name" value="Ribonuclease H-like superfamily/Ribonuclease H"/>
    <property type="match status" value="1"/>
</dbReference>
<dbReference type="AlphaFoldDB" id="A0AAU1ICB1"/>
<organism evidence="3">
    <name type="scientific">Streptomyces sp. NBC_00180</name>
    <dbReference type="NCBI Taxonomy" id="2903632"/>
    <lineage>
        <taxon>Bacteria</taxon>
        <taxon>Bacillati</taxon>
        <taxon>Actinomycetota</taxon>
        <taxon>Actinomycetes</taxon>
        <taxon>Kitasatosporales</taxon>
        <taxon>Streptomycetaceae</taxon>
        <taxon>Streptomyces</taxon>
    </lineage>
</organism>
<evidence type="ECO:0000313" key="3">
    <source>
        <dbReference type="EMBL" id="WTP92417.1"/>
    </source>
</evidence>
<reference evidence="3" key="1">
    <citation type="submission" date="2022-10" db="EMBL/GenBank/DDBJ databases">
        <title>The complete genomes of actinobacterial strains from the NBC collection.</title>
        <authorList>
            <person name="Joergensen T.S."/>
            <person name="Alvarez Arevalo M."/>
            <person name="Sterndorff E.B."/>
            <person name="Faurdal D."/>
            <person name="Vuksanovic O."/>
            <person name="Mourched A.-S."/>
            <person name="Charusanti P."/>
            <person name="Shaw S."/>
            <person name="Blin K."/>
            <person name="Weber T."/>
        </authorList>
    </citation>
    <scope>NUCLEOTIDE SEQUENCE</scope>
    <source>
        <strain evidence="3">NBC 00180</strain>
    </source>
</reference>
<evidence type="ECO:0000259" key="2">
    <source>
        <dbReference type="PROSITE" id="PS50994"/>
    </source>
</evidence>
<dbReference type="InterPro" id="IPR050900">
    <property type="entry name" value="Transposase_IS3/IS150/IS904"/>
</dbReference>
<dbReference type="InterPro" id="IPR048020">
    <property type="entry name" value="Transpos_IS3"/>
</dbReference>
<dbReference type="PANTHER" id="PTHR46889:SF4">
    <property type="entry name" value="TRANSPOSASE INSO FOR INSERTION SEQUENCE ELEMENT IS911B-RELATED"/>
    <property type="match status" value="1"/>
</dbReference>
<name>A0AAU1ICB1_9ACTN</name>
<dbReference type="Pfam" id="PF00665">
    <property type="entry name" value="rve"/>
    <property type="match status" value="1"/>
</dbReference>
<dbReference type="Pfam" id="PF13276">
    <property type="entry name" value="HTH_21"/>
    <property type="match status" value="1"/>
</dbReference>
<dbReference type="NCBIfam" id="NF033516">
    <property type="entry name" value="transpos_IS3"/>
    <property type="match status" value="1"/>
</dbReference>
<proteinExistence type="predicted"/>
<dbReference type="Pfam" id="PF13333">
    <property type="entry name" value="rve_2"/>
    <property type="match status" value="1"/>
</dbReference>
<dbReference type="EMBL" id="CP108140">
    <property type="protein sequence ID" value="WTP92417.1"/>
    <property type="molecule type" value="Genomic_DNA"/>
</dbReference>
<accession>A0AAU1ICB1</accession>
<dbReference type="PROSITE" id="PS50994">
    <property type="entry name" value="INTEGRASE"/>
    <property type="match status" value="1"/>
</dbReference>
<dbReference type="GO" id="GO:0003676">
    <property type="term" value="F:nucleic acid binding"/>
    <property type="evidence" value="ECO:0007669"/>
    <property type="project" value="InterPro"/>
</dbReference>
<feature type="domain" description="Integrase catalytic" evidence="2">
    <location>
        <begin position="125"/>
        <end position="289"/>
    </location>
</feature>